<sequence length="113" mass="12929">MAQLRQELPAVFIALQKLKVDDDVYSDPQRGGFLALAEHSDEGRQRALEMVSKMQRAWACEASSGDARWRNPSAVLSKTIRSIMDEFHRRRGVPSNTSGRDRAAMEQSRKRRR</sequence>
<protein>
    <submittedName>
        <fullName evidence="2">Uncharacterized protein</fullName>
    </submittedName>
</protein>
<feature type="compositionally biased region" description="Basic and acidic residues" evidence="1">
    <location>
        <begin position="99"/>
        <end position="113"/>
    </location>
</feature>
<reference evidence="2" key="1">
    <citation type="submission" date="2023-08" db="EMBL/GenBank/DDBJ databases">
        <authorList>
            <person name="Chen Y."/>
            <person name="Shah S."/>
            <person name="Dougan E. K."/>
            <person name="Thang M."/>
            <person name="Chan C."/>
        </authorList>
    </citation>
    <scope>NUCLEOTIDE SEQUENCE</scope>
</reference>
<proteinExistence type="predicted"/>
<dbReference type="AlphaFoldDB" id="A0AA36MT78"/>
<feature type="region of interest" description="Disordered" evidence="1">
    <location>
        <begin position="86"/>
        <end position="113"/>
    </location>
</feature>
<evidence type="ECO:0000313" key="3">
    <source>
        <dbReference type="Proteomes" id="UP001178507"/>
    </source>
</evidence>
<evidence type="ECO:0000313" key="2">
    <source>
        <dbReference type="EMBL" id="CAJ1379155.1"/>
    </source>
</evidence>
<name>A0AA36MT78_9DINO</name>
<dbReference type="Proteomes" id="UP001178507">
    <property type="component" value="Unassembled WGS sequence"/>
</dbReference>
<gene>
    <name evidence="2" type="ORF">EVOR1521_LOCUS7483</name>
</gene>
<evidence type="ECO:0000256" key="1">
    <source>
        <dbReference type="SAM" id="MobiDB-lite"/>
    </source>
</evidence>
<accession>A0AA36MT78</accession>
<dbReference type="EMBL" id="CAUJNA010000602">
    <property type="protein sequence ID" value="CAJ1379155.1"/>
    <property type="molecule type" value="Genomic_DNA"/>
</dbReference>
<comment type="caution">
    <text evidence="2">The sequence shown here is derived from an EMBL/GenBank/DDBJ whole genome shotgun (WGS) entry which is preliminary data.</text>
</comment>
<organism evidence="2 3">
    <name type="scientific">Effrenium voratum</name>
    <dbReference type="NCBI Taxonomy" id="2562239"/>
    <lineage>
        <taxon>Eukaryota</taxon>
        <taxon>Sar</taxon>
        <taxon>Alveolata</taxon>
        <taxon>Dinophyceae</taxon>
        <taxon>Suessiales</taxon>
        <taxon>Symbiodiniaceae</taxon>
        <taxon>Effrenium</taxon>
    </lineage>
</organism>
<keyword evidence="3" id="KW-1185">Reference proteome</keyword>